<dbReference type="CDD" id="cd00130">
    <property type="entry name" value="PAS"/>
    <property type="match status" value="1"/>
</dbReference>
<dbReference type="EMBL" id="JAFKGL010000018">
    <property type="protein sequence ID" value="MBN9413174.1"/>
    <property type="molecule type" value="Genomic_DNA"/>
</dbReference>
<dbReference type="InterPro" id="IPR036097">
    <property type="entry name" value="HisK_dim/P_sf"/>
</dbReference>
<dbReference type="InterPro" id="IPR000014">
    <property type="entry name" value="PAS"/>
</dbReference>
<dbReference type="SUPFAM" id="SSF55785">
    <property type="entry name" value="PYP-like sensor domain (PAS domain)"/>
    <property type="match status" value="1"/>
</dbReference>
<reference evidence="9" key="1">
    <citation type="submission" date="2021-02" db="EMBL/GenBank/DDBJ databases">
        <title>Thiocyanate and organic carbon inputs drive convergent selection for specific autotrophic Afipia and Thiobacillus strains within complex microbiomes.</title>
        <authorList>
            <person name="Huddy R.J."/>
            <person name="Sachdeva R."/>
            <person name="Kadzinga F."/>
            <person name="Kantor R.S."/>
            <person name="Harrison S.T.L."/>
            <person name="Banfield J.F."/>
        </authorList>
    </citation>
    <scope>NUCLEOTIDE SEQUENCE</scope>
    <source>
        <strain evidence="9">SCN18_10_11_15_R4_P_38_20</strain>
    </source>
</reference>
<dbReference type="PRINTS" id="PR00344">
    <property type="entry name" value="BCTRLSENSOR"/>
</dbReference>
<dbReference type="PANTHER" id="PTHR43304:SF1">
    <property type="entry name" value="PAC DOMAIN-CONTAINING PROTEIN"/>
    <property type="match status" value="1"/>
</dbReference>
<keyword evidence="5" id="KW-0418">Kinase</keyword>
<organism evidence="9 10">
    <name type="scientific">Candidatus Paracaedimonas acanthamoebae</name>
    <dbReference type="NCBI Taxonomy" id="244581"/>
    <lineage>
        <taxon>Bacteria</taxon>
        <taxon>Pseudomonadati</taxon>
        <taxon>Pseudomonadota</taxon>
        <taxon>Alphaproteobacteria</taxon>
        <taxon>Holosporales</taxon>
        <taxon>Caedimonadaceae</taxon>
        <taxon>Candidatus Paracaedimonas</taxon>
    </lineage>
</organism>
<dbReference type="Gene3D" id="3.30.450.20">
    <property type="entry name" value="PAS domain"/>
    <property type="match status" value="1"/>
</dbReference>
<dbReference type="PROSITE" id="PS50112">
    <property type="entry name" value="PAS"/>
    <property type="match status" value="1"/>
</dbReference>
<evidence type="ECO:0000259" key="7">
    <source>
        <dbReference type="PROSITE" id="PS50112"/>
    </source>
</evidence>
<dbReference type="Pfam" id="PF02518">
    <property type="entry name" value="HATPase_c"/>
    <property type="match status" value="1"/>
</dbReference>
<dbReference type="InterPro" id="IPR004358">
    <property type="entry name" value="Sig_transdc_His_kin-like_C"/>
</dbReference>
<feature type="domain" description="PAS" evidence="7">
    <location>
        <begin position="1"/>
        <end position="59"/>
    </location>
</feature>
<dbReference type="SUPFAM" id="SSF47384">
    <property type="entry name" value="Homodimeric domain of signal transducing histidine kinase"/>
    <property type="match status" value="1"/>
</dbReference>
<dbReference type="EC" id="2.7.13.3" evidence="2"/>
<evidence type="ECO:0000256" key="2">
    <source>
        <dbReference type="ARBA" id="ARBA00012438"/>
    </source>
</evidence>
<proteinExistence type="predicted"/>
<evidence type="ECO:0000259" key="6">
    <source>
        <dbReference type="PROSITE" id="PS50109"/>
    </source>
</evidence>
<evidence type="ECO:0000256" key="5">
    <source>
        <dbReference type="ARBA" id="ARBA00022777"/>
    </source>
</evidence>
<dbReference type="InterPro" id="IPR000700">
    <property type="entry name" value="PAS-assoc_C"/>
</dbReference>
<comment type="caution">
    <text evidence="9">The sequence shown here is derived from an EMBL/GenBank/DDBJ whole genome shotgun (WGS) entry which is preliminary data.</text>
</comment>
<dbReference type="PROSITE" id="PS50109">
    <property type="entry name" value="HIS_KIN"/>
    <property type="match status" value="1"/>
</dbReference>
<evidence type="ECO:0000313" key="9">
    <source>
        <dbReference type="EMBL" id="MBN9413174.1"/>
    </source>
</evidence>
<dbReference type="InterPro" id="IPR052162">
    <property type="entry name" value="Sensor_kinase/Photoreceptor"/>
</dbReference>
<dbReference type="PANTHER" id="PTHR43304">
    <property type="entry name" value="PHYTOCHROME-LIKE PROTEIN CPH1"/>
    <property type="match status" value="1"/>
</dbReference>
<dbReference type="CDD" id="cd00075">
    <property type="entry name" value="HATPase"/>
    <property type="match status" value="1"/>
</dbReference>
<evidence type="ECO:0000256" key="3">
    <source>
        <dbReference type="ARBA" id="ARBA00022553"/>
    </source>
</evidence>
<dbReference type="NCBIfam" id="TIGR00229">
    <property type="entry name" value="sensory_box"/>
    <property type="match status" value="1"/>
</dbReference>
<keyword evidence="4" id="KW-0808">Transferase</keyword>
<gene>
    <name evidence="9" type="ORF">J0H12_04540</name>
</gene>
<evidence type="ECO:0000256" key="4">
    <source>
        <dbReference type="ARBA" id="ARBA00022679"/>
    </source>
</evidence>
<dbReference type="Proteomes" id="UP000664414">
    <property type="component" value="Unassembled WGS sequence"/>
</dbReference>
<dbReference type="PROSITE" id="PS50113">
    <property type="entry name" value="PAC"/>
    <property type="match status" value="1"/>
</dbReference>
<keyword evidence="3" id="KW-0597">Phosphoprotein</keyword>
<feature type="domain" description="PAC" evidence="8">
    <location>
        <begin position="62"/>
        <end position="114"/>
    </location>
</feature>
<dbReference type="SMART" id="SM00387">
    <property type="entry name" value="HATPase_c"/>
    <property type="match status" value="1"/>
</dbReference>
<comment type="catalytic activity">
    <reaction evidence="1">
        <text>ATP + protein L-histidine = ADP + protein N-phospho-L-histidine.</text>
        <dbReference type="EC" id="2.7.13.3"/>
    </reaction>
</comment>
<dbReference type="Gene3D" id="1.10.287.130">
    <property type="match status" value="1"/>
</dbReference>
<feature type="domain" description="Histidine kinase" evidence="6">
    <location>
        <begin position="132"/>
        <end position="343"/>
    </location>
</feature>
<dbReference type="Gene3D" id="3.30.565.10">
    <property type="entry name" value="Histidine kinase-like ATPase, C-terminal domain"/>
    <property type="match status" value="1"/>
</dbReference>
<name>A0A8J7TVM8_9PROT</name>
<evidence type="ECO:0000256" key="1">
    <source>
        <dbReference type="ARBA" id="ARBA00000085"/>
    </source>
</evidence>
<dbReference type="SUPFAM" id="SSF55874">
    <property type="entry name" value="ATPase domain of HSP90 chaperone/DNA topoisomerase II/histidine kinase"/>
    <property type="match status" value="1"/>
</dbReference>
<dbReference type="InterPro" id="IPR036890">
    <property type="entry name" value="HATPase_C_sf"/>
</dbReference>
<dbReference type="InterPro" id="IPR035965">
    <property type="entry name" value="PAS-like_dom_sf"/>
</dbReference>
<evidence type="ECO:0000259" key="8">
    <source>
        <dbReference type="PROSITE" id="PS50113"/>
    </source>
</evidence>
<dbReference type="GO" id="GO:0000155">
    <property type="term" value="F:phosphorelay sensor kinase activity"/>
    <property type="evidence" value="ECO:0007669"/>
    <property type="project" value="InterPro"/>
</dbReference>
<dbReference type="AlphaFoldDB" id="A0A8J7TVM8"/>
<protein>
    <recommendedName>
        <fullName evidence="2">histidine kinase</fullName>
        <ecNumber evidence="2">2.7.13.3</ecNumber>
    </recommendedName>
</protein>
<evidence type="ECO:0000313" key="10">
    <source>
        <dbReference type="Proteomes" id="UP000664414"/>
    </source>
</evidence>
<dbReference type="InterPro" id="IPR005467">
    <property type="entry name" value="His_kinase_dom"/>
</dbReference>
<sequence length="349" mass="39933">MFVSVNALNEKIIECNQALIDTLGYTKEELLALDSIAELYHPDSLSTRDIILREYKQKGIVKDKEVILKKKSGEKLHVSFSVTAVKDKEGNILYSRGIWRDITKLIEKRKKLNKLNETLSAKNEQQATLFHILSHDIQSPIRTVEHLSQWIIQDKDNVLSPVSLENLSSLRLVNKQAYKLTQDLVSLFVNDLTEVPSAFNIFRSVEAIKRRVFLPDGFEIVVSSSISTFKTFNFLLTEVLYNLISNAVKHHHNNKEGKIRVEVENQEKQLLVKISDNGPGIRDHIREDIFEPLKKFHVDRNIEGYGMGLAIVRKITDQIGGKIDFTSVVGKGTTFYLLWPIFEEIKEAC</sequence>
<accession>A0A8J7TVM8</accession>
<dbReference type="Pfam" id="PF13426">
    <property type="entry name" value="PAS_9"/>
    <property type="match status" value="1"/>
</dbReference>
<dbReference type="InterPro" id="IPR001610">
    <property type="entry name" value="PAC"/>
</dbReference>
<dbReference type="SMART" id="SM00086">
    <property type="entry name" value="PAC"/>
    <property type="match status" value="1"/>
</dbReference>
<dbReference type="InterPro" id="IPR003594">
    <property type="entry name" value="HATPase_dom"/>
</dbReference>